<dbReference type="InParanoid" id="G1PD39"/>
<organism evidence="4 5">
    <name type="scientific">Myotis lucifugus</name>
    <name type="common">Little brown bat</name>
    <dbReference type="NCBI Taxonomy" id="59463"/>
    <lineage>
        <taxon>Eukaryota</taxon>
        <taxon>Metazoa</taxon>
        <taxon>Chordata</taxon>
        <taxon>Craniata</taxon>
        <taxon>Vertebrata</taxon>
        <taxon>Euteleostomi</taxon>
        <taxon>Mammalia</taxon>
        <taxon>Eutheria</taxon>
        <taxon>Laurasiatheria</taxon>
        <taxon>Chiroptera</taxon>
        <taxon>Yangochiroptera</taxon>
        <taxon>Vespertilionidae</taxon>
        <taxon>Myotis</taxon>
    </lineage>
</organism>
<dbReference type="GO" id="GO:0005886">
    <property type="term" value="C:plasma membrane"/>
    <property type="evidence" value="ECO:0007669"/>
    <property type="project" value="TreeGrafter"/>
</dbReference>
<evidence type="ECO:0000313" key="4">
    <source>
        <dbReference type="Ensembl" id="ENSMLUP00000008362.2"/>
    </source>
</evidence>
<dbReference type="InterPro" id="IPR008937">
    <property type="entry name" value="Ras-like_GEF"/>
</dbReference>
<dbReference type="PANTHER" id="PTHR23113">
    <property type="entry name" value="GUANINE NUCLEOTIDE EXCHANGE FACTOR"/>
    <property type="match status" value="1"/>
</dbReference>
<dbReference type="EMBL" id="AAPE02058079">
    <property type="status" value="NOT_ANNOTATED_CDS"/>
    <property type="molecule type" value="Genomic_DNA"/>
</dbReference>
<reference evidence="4" key="2">
    <citation type="submission" date="2025-08" db="UniProtKB">
        <authorList>
            <consortium name="Ensembl"/>
        </authorList>
    </citation>
    <scope>IDENTIFICATION</scope>
</reference>
<dbReference type="CDD" id="cd00155">
    <property type="entry name" value="RasGEF"/>
    <property type="match status" value="1"/>
</dbReference>
<protein>
    <submittedName>
        <fullName evidence="4">RasGEF domain family member 1C</fullName>
    </submittedName>
</protein>
<name>G1PD39_MYOLU</name>
<dbReference type="EMBL" id="AAPE02058077">
    <property type="status" value="NOT_ANNOTATED_CDS"/>
    <property type="molecule type" value="Genomic_DNA"/>
</dbReference>
<evidence type="ECO:0000256" key="2">
    <source>
        <dbReference type="PROSITE-ProRule" id="PRU00168"/>
    </source>
</evidence>
<dbReference type="STRING" id="59463.ENSMLUP00000008362"/>
<sequence>QAYRARLHQVLQALHQKLAAPGLGPESLLGADRPISCRTQPPASIRRERLGVCSDPYRLAQQLTLVELARLRHIGPEEFVQAFVNKDPLASTKPCFGGKTRNLEAYVKWFNRLCYLVATEVCMLSKKKQGAQVIEFFIDVARECFNIGNFNSLMAIVSGMNMSPVSRLRKTWAKVKTAKLFILEHQMDPTNFCNYRTALRGAAHCSLTAHSSQEKIVVPFFSLLVKDIYFLNEGCANRLPNGHVNFEKFLELAKQVGEFITWKQVECPFEQDPSITHYLCTAPVFSEDGLYLASCENESPENHTEKERWKSLRSSILEKT</sequence>
<feature type="domain" description="Ras-GEF" evidence="3">
    <location>
        <begin position="55"/>
        <end position="300"/>
    </location>
</feature>
<dbReference type="InterPro" id="IPR019804">
    <property type="entry name" value="Ras_G-nucl-exch_fac_CS"/>
</dbReference>
<dbReference type="Pfam" id="PF00617">
    <property type="entry name" value="RasGEF"/>
    <property type="match status" value="1"/>
</dbReference>
<dbReference type="SMART" id="SM00147">
    <property type="entry name" value="RasGEF"/>
    <property type="match status" value="1"/>
</dbReference>
<dbReference type="Gene3D" id="1.10.840.10">
    <property type="entry name" value="Ras guanine-nucleotide exchange factors catalytic domain"/>
    <property type="match status" value="1"/>
</dbReference>
<dbReference type="EMBL" id="AAPE02058078">
    <property type="status" value="NOT_ANNOTATED_CDS"/>
    <property type="molecule type" value="Genomic_DNA"/>
</dbReference>
<dbReference type="PROSITE" id="PS50009">
    <property type="entry name" value="RASGEF_CAT"/>
    <property type="match status" value="1"/>
</dbReference>
<dbReference type="OMA" id="ITHYLCT"/>
<dbReference type="AlphaFoldDB" id="G1PD39"/>
<dbReference type="GO" id="GO:0007265">
    <property type="term" value="P:Ras protein signal transduction"/>
    <property type="evidence" value="ECO:0007669"/>
    <property type="project" value="TreeGrafter"/>
</dbReference>
<dbReference type="PANTHER" id="PTHR23113:SF186">
    <property type="entry name" value="RAS-GEF DOMAIN-CONTAINING FAMILY MEMBER 1C"/>
    <property type="match status" value="1"/>
</dbReference>
<evidence type="ECO:0000259" key="3">
    <source>
        <dbReference type="PROSITE" id="PS50009"/>
    </source>
</evidence>
<gene>
    <name evidence="4" type="primary">RASGEF1C</name>
</gene>
<dbReference type="PROSITE" id="PS00720">
    <property type="entry name" value="RASGEF"/>
    <property type="match status" value="1"/>
</dbReference>
<dbReference type="InterPro" id="IPR023578">
    <property type="entry name" value="Ras_GEF_dom_sf"/>
</dbReference>
<evidence type="ECO:0000313" key="5">
    <source>
        <dbReference type="Proteomes" id="UP000001074"/>
    </source>
</evidence>
<dbReference type="GeneTree" id="ENSGT00940000161005"/>
<reference evidence="4" key="3">
    <citation type="submission" date="2025-09" db="UniProtKB">
        <authorList>
            <consortium name="Ensembl"/>
        </authorList>
    </citation>
    <scope>IDENTIFICATION</scope>
</reference>
<dbReference type="eggNOG" id="KOG3541">
    <property type="taxonomic scope" value="Eukaryota"/>
</dbReference>
<dbReference type="InterPro" id="IPR001895">
    <property type="entry name" value="RASGEF_cat_dom"/>
</dbReference>
<keyword evidence="5" id="KW-1185">Reference proteome</keyword>
<dbReference type="EMBL" id="AAPE02058076">
    <property type="status" value="NOT_ANNOTATED_CDS"/>
    <property type="molecule type" value="Genomic_DNA"/>
</dbReference>
<dbReference type="GO" id="GO:0005085">
    <property type="term" value="F:guanyl-nucleotide exchange factor activity"/>
    <property type="evidence" value="ECO:0007669"/>
    <property type="project" value="UniProtKB-KW"/>
</dbReference>
<dbReference type="InterPro" id="IPR036964">
    <property type="entry name" value="RASGEF_cat_dom_sf"/>
</dbReference>
<evidence type="ECO:0000256" key="1">
    <source>
        <dbReference type="ARBA" id="ARBA00022658"/>
    </source>
</evidence>
<keyword evidence="1 2" id="KW-0344">Guanine-nucleotide releasing factor</keyword>
<dbReference type="Proteomes" id="UP000001074">
    <property type="component" value="Unassembled WGS sequence"/>
</dbReference>
<reference evidence="4 5" key="1">
    <citation type="journal article" date="2011" name="Nature">
        <title>A high-resolution map of human evolutionary constraint using 29 mammals.</title>
        <authorList>
            <person name="Lindblad-Toh K."/>
            <person name="Garber M."/>
            <person name="Zuk O."/>
            <person name="Lin M.F."/>
            <person name="Parker B.J."/>
            <person name="Washietl S."/>
            <person name="Kheradpour P."/>
            <person name="Ernst J."/>
            <person name="Jordan G."/>
            <person name="Mauceli E."/>
            <person name="Ward L.D."/>
            <person name="Lowe C.B."/>
            <person name="Holloway A.K."/>
            <person name="Clamp M."/>
            <person name="Gnerre S."/>
            <person name="Alfoldi J."/>
            <person name="Beal K."/>
            <person name="Chang J."/>
            <person name="Clawson H."/>
            <person name="Cuff J."/>
            <person name="Di Palma F."/>
            <person name="Fitzgerald S."/>
            <person name="Flicek P."/>
            <person name="Guttman M."/>
            <person name="Hubisz M.J."/>
            <person name="Jaffe D.B."/>
            <person name="Jungreis I."/>
            <person name="Kent W.J."/>
            <person name="Kostka D."/>
            <person name="Lara M."/>
            <person name="Martins A.L."/>
            <person name="Massingham T."/>
            <person name="Moltke I."/>
            <person name="Raney B.J."/>
            <person name="Rasmussen M.D."/>
            <person name="Robinson J."/>
            <person name="Stark A."/>
            <person name="Vilella A.J."/>
            <person name="Wen J."/>
            <person name="Xie X."/>
            <person name="Zody M.C."/>
            <person name="Baldwin J."/>
            <person name="Bloom T."/>
            <person name="Chin C.W."/>
            <person name="Heiman D."/>
            <person name="Nicol R."/>
            <person name="Nusbaum C."/>
            <person name="Young S."/>
            <person name="Wilkinson J."/>
            <person name="Worley K.C."/>
            <person name="Kovar C.L."/>
            <person name="Muzny D.M."/>
            <person name="Gibbs R.A."/>
            <person name="Cree A."/>
            <person name="Dihn H.H."/>
            <person name="Fowler G."/>
            <person name="Jhangiani S."/>
            <person name="Joshi V."/>
            <person name="Lee S."/>
            <person name="Lewis L.R."/>
            <person name="Nazareth L.V."/>
            <person name="Okwuonu G."/>
            <person name="Santibanez J."/>
            <person name="Warren W.C."/>
            <person name="Mardis E.R."/>
            <person name="Weinstock G.M."/>
            <person name="Wilson R.K."/>
            <person name="Delehaunty K."/>
            <person name="Dooling D."/>
            <person name="Fronik C."/>
            <person name="Fulton L."/>
            <person name="Fulton B."/>
            <person name="Graves T."/>
            <person name="Minx P."/>
            <person name="Sodergren E."/>
            <person name="Birney E."/>
            <person name="Margulies E.H."/>
            <person name="Herrero J."/>
            <person name="Green E.D."/>
            <person name="Haussler D."/>
            <person name="Siepel A."/>
            <person name="Goldman N."/>
            <person name="Pollard K.S."/>
            <person name="Pedersen J.S."/>
            <person name="Lander E.S."/>
            <person name="Kellis M."/>
        </authorList>
    </citation>
    <scope>NUCLEOTIDE SEQUENCE [LARGE SCALE GENOMIC DNA]</scope>
</reference>
<dbReference type="Ensembl" id="ENSMLUT00000009174.2">
    <property type="protein sequence ID" value="ENSMLUP00000008362.2"/>
    <property type="gene ID" value="ENSMLUG00000009163.2"/>
</dbReference>
<dbReference type="SUPFAM" id="SSF48366">
    <property type="entry name" value="Ras GEF"/>
    <property type="match status" value="1"/>
</dbReference>
<accession>G1PD39</accession>
<proteinExistence type="predicted"/>
<dbReference type="EMBL" id="AAPE02058080">
    <property type="status" value="NOT_ANNOTATED_CDS"/>
    <property type="molecule type" value="Genomic_DNA"/>
</dbReference>
<dbReference type="HOGENOM" id="CLU_022907_3_0_1"/>